<keyword evidence="5" id="KW-1003">Cell membrane</keyword>
<keyword evidence="4" id="KW-0813">Transport</keyword>
<dbReference type="EMBL" id="ANFO01000033">
    <property type="protein sequence ID" value="KGQ13604.1"/>
    <property type="molecule type" value="Genomic_DNA"/>
</dbReference>
<dbReference type="HOGENOM" id="CLU_028473_2_1_1"/>
<dbReference type="GO" id="GO:0043190">
    <property type="term" value="C:ATP-binding cassette (ABC) transporter complex"/>
    <property type="evidence" value="ECO:0007669"/>
    <property type="project" value="TreeGrafter"/>
</dbReference>
<evidence type="ECO:0000256" key="2">
    <source>
        <dbReference type="ARBA" id="ARBA00004236"/>
    </source>
</evidence>
<dbReference type="Pfam" id="PF00005">
    <property type="entry name" value="ABC_tran"/>
    <property type="match status" value="1"/>
</dbReference>
<evidence type="ECO:0000256" key="3">
    <source>
        <dbReference type="ARBA" id="ARBA00005417"/>
    </source>
</evidence>
<evidence type="ECO:0000256" key="6">
    <source>
        <dbReference type="ARBA" id="ARBA00022692"/>
    </source>
</evidence>
<dbReference type="PROSITE" id="PS50893">
    <property type="entry name" value="ABC_TRANSPORTER_2"/>
    <property type="match status" value="1"/>
</dbReference>
<keyword evidence="6 11" id="KW-0812">Transmembrane</keyword>
<dbReference type="NCBIfam" id="NF008196">
    <property type="entry name" value="PRK10952.1"/>
    <property type="match status" value="1"/>
</dbReference>
<dbReference type="InterPro" id="IPR000515">
    <property type="entry name" value="MetI-like"/>
</dbReference>
<evidence type="ECO:0000256" key="10">
    <source>
        <dbReference type="ARBA" id="ARBA00023136"/>
    </source>
</evidence>
<dbReference type="Gene3D" id="1.10.3720.10">
    <property type="entry name" value="MetI-like"/>
    <property type="match status" value="1"/>
</dbReference>
<dbReference type="CDD" id="cd09831">
    <property type="entry name" value="CBS_pair_ABC_Gly_Pro_assoc"/>
    <property type="match status" value="1"/>
</dbReference>
<dbReference type="CDD" id="cd06261">
    <property type="entry name" value="TM_PBP2"/>
    <property type="match status" value="1"/>
</dbReference>
<dbReference type="STRING" id="1245745.A0A0A2WKG4"/>
<dbReference type="InterPro" id="IPR035906">
    <property type="entry name" value="MetI-like_sf"/>
</dbReference>
<dbReference type="InterPro" id="IPR003593">
    <property type="entry name" value="AAA+_ATPase"/>
</dbReference>
<dbReference type="SMART" id="SM00382">
    <property type="entry name" value="AAA"/>
    <property type="match status" value="1"/>
</dbReference>
<evidence type="ECO:0000313" key="15">
    <source>
        <dbReference type="Proteomes" id="UP000030106"/>
    </source>
</evidence>
<dbReference type="InterPro" id="IPR003439">
    <property type="entry name" value="ABC_transporter-like_ATP-bd"/>
</dbReference>
<comment type="subcellular location">
    <subcellularLocation>
        <location evidence="2">Cell membrane</location>
    </subcellularLocation>
    <subcellularLocation>
        <location evidence="1">Membrane</location>
        <topology evidence="1">Multi-pass membrane protein</topology>
    </subcellularLocation>
</comment>
<keyword evidence="8" id="KW-0067">ATP-binding</keyword>
<dbReference type="Gene3D" id="3.40.50.300">
    <property type="entry name" value="P-loop containing nucleotide triphosphate hydrolases"/>
    <property type="match status" value="2"/>
</dbReference>
<dbReference type="PROSITE" id="PS50928">
    <property type="entry name" value="ABC_TM1"/>
    <property type="match status" value="1"/>
</dbReference>
<dbReference type="GO" id="GO:0031460">
    <property type="term" value="P:glycine betaine transport"/>
    <property type="evidence" value="ECO:0007669"/>
    <property type="project" value="InterPro"/>
</dbReference>
<name>A0A0A2WKG4_BEABA</name>
<dbReference type="GO" id="GO:0015226">
    <property type="term" value="F:carnitine transmembrane transporter activity"/>
    <property type="evidence" value="ECO:0007669"/>
    <property type="project" value="TreeGrafter"/>
</dbReference>
<dbReference type="InterPro" id="IPR005892">
    <property type="entry name" value="Gly-betaine_transp_ATP-bd"/>
</dbReference>
<feature type="transmembrane region" description="Helical" evidence="11">
    <location>
        <begin position="593"/>
        <end position="610"/>
    </location>
</feature>
<feature type="transmembrane region" description="Helical" evidence="11">
    <location>
        <begin position="390"/>
        <end position="408"/>
    </location>
</feature>
<keyword evidence="10 11" id="KW-0472">Membrane</keyword>
<feature type="transmembrane region" description="Helical" evidence="11">
    <location>
        <begin position="561"/>
        <end position="581"/>
    </location>
</feature>
<comment type="caution">
    <text evidence="14">The sequence shown here is derived from an EMBL/GenBank/DDBJ whole genome shotgun (WGS) entry which is preliminary data.</text>
</comment>
<reference evidence="14 15" key="1">
    <citation type="submission" date="2012-10" db="EMBL/GenBank/DDBJ databases">
        <title>Genome sequencing and analysis of entomopathogenic fungi Beauveria bassiana D1-5.</title>
        <authorList>
            <person name="Li Q."/>
            <person name="Wang L."/>
            <person name="Zhang Z."/>
            <person name="Wang Q."/>
            <person name="Ren J."/>
            <person name="Wang M."/>
            <person name="Xu W."/>
            <person name="Wang J."/>
            <person name="Lu Y."/>
            <person name="Du Q."/>
            <person name="Sun Z."/>
        </authorList>
    </citation>
    <scope>NUCLEOTIDE SEQUENCE [LARGE SCALE GENOMIC DNA]</scope>
    <source>
        <strain evidence="14 15">D1-5</strain>
    </source>
</reference>
<dbReference type="Pfam" id="PF00528">
    <property type="entry name" value="BPD_transp_1"/>
    <property type="match status" value="1"/>
</dbReference>
<dbReference type="FunFam" id="1.10.3720.10:FF:000001">
    <property type="entry name" value="Glycine betaine ABC transporter, permease"/>
    <property type="match status" value="1"/>
</dbReference>
<feature type="transmembrane region" description="Helical" evidence="11">
    <location>
        <begin position="415"/>
        <end position="433"/>
    </location>
</feature>
<dbReference type="GO" id="GO:0005524">
    <property type="term" value="F:ATP binding"/>
    <property type="evidence" value="ECO:0007669"/>
    <property type="project" value="UniProtKB-KW"/>
</dbReference>
<dbReference type="PANTHER" id="PTHR47737:SF1">
    <property type="entry name" value="GLYCINE BETAINE_PROLINE BETAINE TRANSPORT SYSTEM PERMEASE PROTEIN PROW"/>
    <property type="match status" value="1"/>
</dbReference>
<dbReference type="AlphaFoldDB" id="A0A0A2WKG4"/>
<evidence type="ECO:0000313" key="14">
    <source>
        <dbReference type="EMBL" id="KGQ13604.1"/>
    </source>
</evidence>
<feature type="domain" description="ABC transmembrane type-1" evidence="13">
    <location>
        <begin position="435"/>
        <end position="614"/>
    </location>
</feature>
<dbReference type="Proteomes" id="UP000030106">
    <property type="component" value="Unassembled WGS sequence"/>
</dbReference>
<feature type="transmembrane region" description="Helical" evidence="11">
    <location>
        <begin position="439"/>
        <end position="461"/>
    </location>
</feature>
<comment type="similarity">
    <text evidence="3">Belongs to the ABC transporter superfamily.</text>
</comment>
<evidence type="ECO:0000259" key="13">
    <source>
        <dbReference type="PROSITE" id="PS50928"/>
    </source>
</evidence>
<dbReference type="SUPFAM" id="SSF161098">
    <property type="entry name" value="MetI-like"/>
    <property type="match status" value="1"/>
</dbReference>
<protein>
    <submittedName>
        <fullName evidence="14">Glycine betaine/L-proline transport system permease protein proW</fullName>
    </submittedName>
</protein>
<evidence type="ECO:0000256" key="5">
    <source>
        <dbReference type="ARBA" id="ARBA00022475"/>
    </source>
</evidence>
<feature type="transmembrane region" description="Helical" evidence="11">
    <location>
        <begin position="482"/>
        <end position="509"/>
    </location>
</feature>
<evidence type="ECO:0000256" key="11">
    <source>
        <dbReference type="SAM" id="Phobius"/>
    </source>
</evidence>
<evidence type="ECO:0000256" key="4">
    <source>
        <dbReference type="ARBA" id="ARBA00022448"/>
    </source>
</evidence>
<proteinExistence type="inferred from homology"/>
<dbReference type="NCBIfam" id="NF007480">
    <property type="entry name" value="PRK10070.1"/>
    <property type="match status" value="1"/>
</dbReference>
<dbReference type="PROSITE" id="PS00211">
    <property type="entry name" value="ABC_TRANSPORTER_1"/>
    <property type="match status" value="1"/>
</dbReference>
<dbReference type="SUPFAM" id="SSF52540">
    <property type="entry name" value="P-loop containing nucleoside triphosphate hydrolases"/>
    <property type="match status" value="1"/>
</dbReference>
<accession>A0A0A2WKG4</accession>
<dbReference type="GO" id="GO:0005275">
    <property type="term" value="F:amine transmembrane transporter activity"/>
    <property type="evidence" value="ECO:0007669"/>
    <property type="project" value="TreeGrafter"/>
</dbReference>
<keyword evidence="7" id="KW-0547">Nucleotide-binding</keyword>
<dbReference type="PANTHER" id="PTHR47737">
    <property type="entry name" value="GLYCINE BETAINE/PROLINE BETAINE TRANSPORT SYSTEM PERMEASE PROTEIN PROW"/>
    <property type="match status" value="1"/>
</dbReference>
<dbReference type="GO" id="GO:0016887">
    <property type="term" value="F:ATP hydrolysis activity"/>
    <property type="evidence" value="ECO:0007669"/>
    <property type="project" value="InterPro"/>
</dbReference>
<dbReference type="NCBIfam" id="TIGR01186">
    <property type="entry name" value="proV"/>
    <property type="match status" value="1"/>
</dbReference>
<dbReference type="GO" id="GO:0015871">
    <property type="term" value="P:choline transport"/>
    <property type="evidence" value="ECO:0007669"/>
    <property type="project" value="TreeGrafter"/>
</dbReference>
<evidence type="ECO:0000259" key="12">
    <source>
        <dbReference type="PROSITE" id="PS50893"/>
    </source>
</evidence>
<sequence length="644" mass="69075">MGLSGSGKSTMVRLLNRLIEPTRGQVLIDGIDIAKISESELREVRKKKIAMVFQSFALMPHMTVLNNAAFVGLENYAHAYPDELSGGMRQRVGLARALAINPDILLMDEAFSALDPLIRTEMQDELIKLQAKHQRTIVFISHDLDEAMRIGDRIAIMQGGEVVQVGTPDEILNNPANDYVRTFFRGVDISQVFSAKDIARRSPAGLLRKTTGFGPRSALKLLQDDDREYGYVIERGQKFLGIVSTDSLKASLAAGEGLDHAFLASPEAVSAETSLSDLLSHVGQAPCAVPVVSEEGHAATDAATSQAAGSADAWGAPASDAATSGGADWLNSAPTTAPEHFNILDPFHKTLIPLDSWVTEGIDWVVTHFRPVFQGIRVPVDYILSGFQQLLLGMPAPVAIIVFALIAWQMSSLGMGVATLISLVAIGAIGAWSQAMVTLALVLTALLFCMVLGLPLGIWLARSERAAKIVRPLLDAMQTTPAFVYLVPIVMLFGIGNVPGVVVTIIFALPPIVRLTILGIKQVPEDLVEAARSFGASPRQMLFKVQLPLAMPTIMAGVNQTLMLALSMVVIASMIAVGGLGQMVLRGIGRLDMGLATVGGVGIVILAIILDRLTQSIGRDSRSRGNRRWYTTGPLGLVTRPFIK</sequence>
<evidence type="ECO:0000256" key="1">
    <source>
        <dbReference type="ARBA" id="ARBA00004141"/>
    </source>
</evidence>
<feature type="domain" description="ABC transporter" evidence="12">
    <location>
        <begin position="1"/>
        <end position="184"/>
    </location>
</feature>
<dbReference type="InterPro" id="IPR017871">
    <property type="entry name" value="ABC_transporter-like_CS"/>
</dbReference>
<gene>
    <name evidence="14" type="ORF">BBAD15_g484</name>
</gene>
<evidence type="ECO:0000256" key="9">
    <source>
        <dbReference type="ARBA" id="ARBA00022989"/>
    </source>
</evidence>
<evidence type="ECO:0000256" key="7">
    <source>
        <dbReference type="ARBA" id="ARBA00022741"/>
    </source>
</evidence>
<keyword evidence="9 11" id="KW-1133">Transmembrane helix</keyword>
<organism evidence="14 15">
    <name type="scientific">Beauveria bassiana D1-5</name>
    <dbReference type="NCBI Taxonomy" id="1245745"/>
    <lineage>
        <taxon>Eukaryota</taxon>
        <taxon>Fungi</taxon>
        <taxon>Dikarya</taxon>
        <taxon>Ascomycota</taxon>
        <taxon>Pezizomycotina</taxon>
        <taxon>Sordariomycetes</taxon>
        <taxon>Hypocreomycetidae</taxon>
        <taxon>Hypocreales</taxon>
        <taxon>Cordycipitaceae</taxon>
        <taxon>Beauveria</taxon>
    </lineage>
</organism>
<evidence type="ECO:0000256" key="8">
    <source>
        <dbReference type="ARBA" id="ARBA00022840"/>
    </source>
</evidence>
<dbReference type="InterPro" id="IPR027417">
    <property type="entry name" value="P-loop_NTPase"/>
</dbReference>